<proteinExistence type="inferred from homology"/>
<sequence length="134" mass="15364">MSEPLEKVRIDKWLWAARFYKTRSIAKQAVEGGKVQCDGQRVKPSKDVTLGLTLKIRQGFDDKTVVIKALSDQRRGAPEAQLLYEETAESIALREERAAQRKAGGLAGQIISDHRPNKKERRQIHRFRRQELDP</sequence>
<evidence type="ECO:0000313" key="7">
    <source>
        <dbReference type="EMBL" id="ROQ18655.1"/>
    </source>
</evidence>
<evidence type="ECO:0000256" key="2">
    <source>
        <dbReference type="ARBA" id="ARBA00022884"/>
    </source>
</evidence>
<dbReference type="PIRSF" id="PIRSF016821">
    <property type="entry name" value="HSP15"/>
    <property type="match status" value="1"/>
</dbReference>
<dbReference type="InterPro" id="IPR036986">
    <property type="entry name" value="S4_RNA-bd_sf"/>
</dbReference>
<gene>
    <name evidence="7" type="ORF">EDC38_2883</name>
</gene>
<accession>A0A3N1NR14</accession>
<keyword evidence="7" id="KW-0346">Stress response</keyword>
<protein>
    <recommendedName>
        <fullName evidence="4">Heat shock protein 15</fullName>
    </recommendedName>
</protein>
<dbReference type="InterPro" id="IPR002942">
    <property type="entry name" value="S4_RNA-bd"/>
</dbReference>
<evidence type="ECO:0000256" key="3">
    <source>
        <dbReference type="ARBA" id="ARBA00023125"/>
    </source>
</evidence>
<dbReference type="Gene3D" id="3.10.290.10">
    <property type="entry name" value="RNA-binding S4 domain"/>
    <property type="match status" value="1"/>
</dbReference>
<dbReference type="SUPFAM" id="SSF55174">
    <property type="entry name" value="Alpha-L RNA-binding motif"/>
    <property type="match status" value="1"/>
</dbReference>
<evidence type="ECO:0000256" key="1">
    <source>
        <dbReference type="ARBA" id="ARBA00008396"/>
    </source>
</evidence>
<keyword evidence="3 4" id="KW-0238">DNA-binding</keyword>
<dbReference type="GO" id="GO:0003677">
    <property type="term" value="F:DNA binding"/>
    <property type="evidence" value="ECO:0007669"/>
    <property type="project" value="UniProtKB-KW"/>
</dbReference>
<dbReference type="AlphaFoldDB" id="A0A3N1NR14"/>
<evidence type="ECO:0000259" key="6">
    <source>
        <dbReference type="SMART" id="SM00363"/>
    </source>
</evidence>
<organism evidence="7 8">
    <name type="scientific">Marinimicrobium koreense</name>
    <dbReference type="NCBI Taxonomy" id="306545"/>
    <lineage>
        <taxon>Bacteria</taxon>
        <taxon>Pseudomonadati</taxon>
        <taxon>Pseudomonadota</taxon>
        <taxon>Gammaproteobacteria</taxon>
        <taxon>Cellvibrionales</taxon>
        <taxon>Cellvibrionaceae</taxon>
        <taxon>Marinimicrobium</taxon>
    </lineage>
</organism>
<dbReference type="GO" id="GO:0043023">
    <property type="term" value="F:ribosomal large subunit binding"/>
    <property type="evidence" value="ECO:0007669"/>
    <property type="project" value="InterPro"/>
</dbReference>
<reference evidence="7 8" key="1">
    <citation type="submission" date="2018-11" db="EMBL/GenBank/DDBJ databases">
        <title>Genomic Encyclopedia of Type Strains, Phase IV (KMG-IV): sequencing the most valuable type-strain genomes for metagenomic binning, comparative biology and taxonomic classification.</title>
        <authorList>
            <person name="Goeker M."/>
        </authorList>
    </citation>
    <scope>NUCLEOTIDE SEQUENCE [LARGE SCALE GENOMIC DNA]</scope>
    <source>
        <strain evidence="7 8">DSM 16974</strain>
    </source>
</reference>
<evidence type="ECO:0000256" key="5">
    <source>
        <dbReference type="SAM" id="MobiDB-lite"/>
    </source>
</evidence>
<dbReference type="CDD" id="cd00165">
    <property type="entry name" value="S4"/>
    <property type="match status" value="1"/>
</dbReference>
<dbReference type="SMART" id="SM00363">
    <property type="entry name" value="S4"/>
    <property type="match status" value="1"/>
</dbReference>
<evidence type="ECO:0000256" key="4">
    <source>
        <dbReference type="PIRNR" id="PIRNR016821"/>
    </source>
</evidence>
<dbReference type="Proteomes" id="UP000273643">
    <property type="component" value="Unassembled WGS sequence"/>
</dbReference>
<dbReference type="PROSITE" id="PS50889">
    <property type="entry name" value="S4"/>
    <property type="match status" value="1"/>
</dbReference>
<dbReference type="NCBIfam" id="NF007673">
    <property type="entry name" value="PRK10348.1"/>
    <property type="match status" value="1"/>
</dbReference>
<keyword evidence="2 4" id="KW-0694">RNA-binding</keyword>
<keyword evidence="8" id="KW-1185">Reference proteome</keyword>
<dbReference type="EMBL" id="RJUK01000002">
    <property type="protein sequence ID" value="ROQ18655.1"/>
    <property type="molecule type" value="Genomic_DNA"/>
</dbReference>
<name>A0A3N1NR14_9GAMM</name>
<dbReference type="GO" id="GO:0034605">
    <property type="term" value="P:cellular response to heat"/>
    <property type="evidence" value="ECO:0007669"/>
    <property type="project" value="InterPro"/>
</dbReference>
<feature type="compositionally biased region" description="Basic residues" evidence="5">
    <location>
        <begin position="116"/>
        <end position="128"/>
    </location>
</feature>
<feature type="domain" description="RNA-binding S4" evidence="6">
    <location>
        <begin position="8"/>
        <end position="71"/>
    </location>
</feature>
<dbReference type="GO" id="GO:0003727">
    <property type="term" value="F:single-stranded RNA binding"/>
    <property type="evidence" value="ECO:0007669"/>
    <property type="project" value="InterPro"/>
</dbReference>
<feature type="region of interest" description="Disordered" evidence="5">
    <location>
        <begin position="102"/>
        <end position="134"/>
    </location>
</feature>
<evidence type="ECO:0000313" key="8">
    <source>
        <dbReference type="Proteomes" id="UP000273643"/>
    </source>
</evidence>
<comment type="caution">
    <text evidence="7">The sequence shown here is derived from an EMBL/GenBank/DDBJ whole genome shotgun (WGS) entry which is preliminary data.</text>
</comment>
<comment type="similarity">
    <text evidence="1 4">Belongs to the HSP15 family.</text>
</comment>
<dbReference type="InterPro" id="IPR025708">
    <property type="entry name" value="HSP15"/>
</dbReference>
<dbReference type="Pfam" id="PF01479">
    <property type="entry name" value="S4"/>
    <property type="match status" value="1"/>
</dbReference>